<feature type="compositionally biased region" description="Low complexity" evidence="1">
    <location>
        <begin position="20"/>
        <end position="31"/>
    </location>
</feature>
<name>A0ABD7V3U0_9ACTN</name>
<feature type="region of interest" description="Disordered" evidence="1">
    <location>
        <begin position="205"/>
        <end position="320"/>
    </location>
</feature>
<comment type="caution">
    <text evidence="2">The sequence shown here is derived from an EMBL/GenBank/DDBJ whole genome shotgun (WGS) entry which is preliminary data.</text>
</comment>
<feature type="region of interest" description="Disordered" evidence="1">
    <location>
        <begin position="122"/>
        <end position="154"/>
    </location>
</feature>
<reference evidence="2 3" key="1">
    <citation type="submission" date="2019-02" db="EMBL/GenBank/DDBJ databases">
        <authorList>
            <consortium name="Pathogen Informatics"/>
        </authorList>
    </citation>
    <scope>NUCLEOTIDE SEQUENCE [LARGE SCALE GENOMIC DNA]</scope>
    <source>
        <strain evidence="2 3">3012STDY6756503</strain>
    </source>
</reference>
<evidence type="ECO:0000313" key="2">
    <source>
        <dbReference type="EMBL" id="VFA88969.1"/>
    </source>
</evidence>
<protein>
    <submittedName>
        <fullName evidence="2">Uncharacterized protein</fullName>
    </submittedName>
</protein>
<dbReference type="AlphaFoldDB" id="A0ABD7V3U0"/>
<feature type="compositionally biased region" description="Basic residues" evidence="1">
    <location>
        <begin position="211"/>
        <end position="222"/>
    </location>
</feature>
<accession>A0ABD7V3U0</accession>
<proteinExistence type="predicted"/>
<organism evidence="2 3">
    <name type="scientific">Gordonia paraffinivorans</name>
    <dbReference type="NCBI Taxonomy" id="175628"/>
    <lineage>
        <taxon>Bacteria</taxon>
        <taxon>Bacillati</taxon>
        <taxon>Actinomycetota</taxon>
        <taxon>Actinomycetes</taxon>
        <taxon>Mycobacteriales</taxon>
        <taxon>Gordoniaceae</taxon>
        <taxon>Gordonia</taxon>
    </lineage>
</organism>
<dbReference type="Proteomes" id="UP000360750">
    <property type="component" value="Unassembled WGS sequence"/>
</dbReference>
<gene>
    <name evidence="2" type="ORF">NCTC8139_02528</name>
</gene>
<sequence>MPHAPSMHHGRQDPLDPHTPLRTAPHRAAPPHTAPGRHDRTPARPSNRRRARSTSVIYTEPTGAVTFGRSSLRVAARKRPHPAIVRADQSVQCPAGRLRFHRDCHPLTGRRVTTSRDIILEPRPSGIEGRPISVARHPHRFNGSGVAVPPREKRPAAVAGVTRARRALTPVRVPCPCAVPEFLPPRPAPTGFVDDSVRRAVRAAHPEGGHRGRPPGRHRRASVSHAIPRSLSEEGTEQLPATSMPDLCRHRPRSQSRPTAFRHVMIRTPSGRNTRQRRRNVRFCDSGSHQSRCAQPCWGREAVTETSPVSRETSRRTTPM</sequence>
<evidence type="ECO:0000256" key="1">
    <source>
        <dbReference type="SAM" id="MobiDB-lite"/>
    </source>
</evidence>
<dbReference type="EMBL" id="CAACYD010000006">
    <property type="protein sequence ID" value="VFA88969.1"/>
    <property type="molecule type" value="Genomic_DNA"/>
</dbReference>
<feature type="region of interest" description="Disordered" evidence="1">
    <location>
        <begin position="1"/>
        <end position="59"/>
    </location>
</feature>
<evidence type="ECO:0000313" key="3">
    <source>
        <dbReference type="Proteomes" id="UP000360750"/>
    </source>
</evidence>
<feature type="compositionally biased region" description="Polar residues" evidence="1">
    <location>
        <begin position="304"/>
        <end position="320"/>
    </location>
</feature>